<dbReference type="PRINTS" id="PR00111">
    <property type="entry name" value="ABHYDROLASE"/>
</dbReference>
<dbReference type="Pfam" id="PF12146">
    <property type="entry name" value="Hydrolase_4"/>
    <property type="match status" value="1"/>
</dbReference>
<dbReference type="Proteomes" id="UP000000814">
    <property type="component" value="Plasmid pSOL1"/>
</dbReference>
<dbReference type="PATRIC" id="fig|272562.8.peg.133"/>
<gene>
    <name evidence="2" type="ordered locus">CA_P0133</name>
</gene>
<dbReference type="EMBL" id="AE001438">
    <property type="protein sequence ID" value="AAK76878.1"/>
    <property type="molecule type" value="Genomic_DNA"/>
</dbReference>
<dbReference type="GeneID" id="45000359"/>
<dbReference type="AlphaFoldDB" id="Q97TG8"/>
<organism evidence="2 3">
    <name type="scientific">Clostridium acetobutylicum (strain ATCC 824 / DSM 792 / JCM 1419 / IAM 19013 / LMG 5710 / NBRC 13948 / NRRL B-527 / VKM B-1787 / 2291 / W)</name>
    <dbReference type="NCBI Taxonomy" id="272562"/>
    <lineage>
        <taxon>Bacteria</taxon>
        <taxon>Bacillati</taxon>
        <taxon>Bacillota</taxon>
        <taxon>Clostridia</taxon>
        <taxon>Eubacteriales</taxon>
        <taxon>Clostridiaceae</taxon>
        <taxon>Clostridium</taxon>
    </lineage>
</organism>
<keyword evidence="3" id="KW-1185">Reference proteome</keyword>
<dbReference type="InterPro" id="IPR022742">
    <property type="entry name" value="Hydrolase_4"/>
</dbReference>
<geneLocation type="plasmid" evidence="2 3">
    <name>pSOL1</name>
</geneLocation>
<dbReference type="HOGENOM" id="CLU_020336_50_1_9"/>
<evidence type="ECO:0000313" key="3">
    <source>
        <dbReference type="Proteomes" id="UP000000814"/>
    </source>
</evidence>
<protein>
    <submittedName>
        <fullName evidence="2">Antibiotic-resistance protein, alpha/beta superfamily hydrolase</fullName>
    </submittedName>
</protein>
<proteinExistence type="predicted"/>
<sequence>MKELTFYNLDCGVHYWYIQGQENKWVIFFHGAGLDHNMFKAQLKVVPASYNVILLDVRGHGASKLKNGRKFVMEDVISDVKKLYEVNNIDKAILIGQSMGGNLAQEIVYRYPNMVYGLILIDCSQNTAKLKTIEKLSLKTSGILFKLYPWKLLIKASSLASGNEASTKDYIVECFKNISKGQFIDIMTELIKCLHEDCKFKMSVPVLLICGEDDRLGNIKKIMRKWEREDSNCTLKIIANAAHNSNQDKPERVNEVISEFLNKI</sequence>
<dbReference type="RefSeq" id="WP_010890817.1">
    <property type="nucleotide sequence ID" value="NC_001988.2"/>
</dbReference>
<keyword evidence="2" id="KW-0614">Plasmid</keyword>
<evidence type="ECO:0000313" key="2">
    <source>
        <dbReference type="EMBL" id="AAK76878.1"/>
    </source>
</evidence>
<evidence type="ECO:0000259" key="1">
    <source>
        <dbReference type="Pfam" id="PF12146"/>
    </source>
</evidence>
<dbReference type="ESTHER" id="cloac-CAP0133">
    <property type="family name" value="6_AlphaBeta_hydrolase"/>
</dbReference>
<name>Q97TG8_CLOAB</name>
<dbReference type="InterPro" id="IPR050266">
    <property type="entry name" value="AB_hydrolase_sf"/>
</dbReference>
<dbReference type="SUPFAM" id="SSF53474">
    <property type="entry name" value="alpha/beta-Hydrolases"/>
    <property type="match status" value="1"/>
</dbReference>
<dbReference type="InterPro" id="IPR029058">
    <property type="entry name" value="AB_hydrolase_fold"/>
</dbReference>
<dbReference type="Gene3D" id="3.40.50.1820">
    <property type="entry name" value="alpha/beta hydrolase"/>
    <property type="match status" value="1"/>
</dbReference>
<dbReference type="OrthoDB" id="9775557at2"/>
<keyword evidence="2" id="KW-0378">Hydrolase</keyword>
<dbReference type="PANTHER" id="PTHR43798">
    <property type="entry name" value="MONOACYLGLYCEROL LIPASE"/>
    <property type="match status" value="1"/>
</dbReference>
<dbReference type="InterPro" id="IPR000073">
    <property type="entry name" value="AB_hydrolase_1"/>
</dbReference>
<feature type="domain" description="Serine aminopeptidase S33" evidence="1">
    <location>
        <begin position="23"/>
        <end position="245"/>
    </location>
</feature>
<accession>Q97TG8</accession>
<reference evidence="2 3" key="1">
    <citation type="journal article" date="2001" name="J. Bacteriol.">
        <title>Genome sequence and comparative analysis of the solvent-producing bacterium Clostridium acetobutylicum.</title>
        <authorList>
            <person name="Nolling J."/>
            <person name="Breton G."/>
            <person name="Omelchenko M.V."/>
            <person name="Makarova K.S."/>
            <person name="Zeng Q."/>
            <person name="Gibson R."/>
            <person name="Lee H.M."/>
            <person name="Dubois J."/>
            <person name="Qiu D."/>
            <person name="Hitti J."/>
            <person name="Wolf Y.I."/>
            <person name="Tatusov R.L."/>
            <person name="Sabathe F."/>
            <person name="Doucette-Stamm L."/>
            <person name="Soucaille P."/>
            <person name="Daly M.J."/>
            <person name="Bennett G.N."/>
            <person name="Koonin E.V."/>
            <person name="Smith D.R."/>
        </authorList>
    </citation>
    <scope>NUCLEOTIDE SEQUENCE [LARGE SCALE GENOMIC DNA]</scope>
    <source>
        <strain evidence="3">ATCC 824 / DSM 792 / JCM 1419 / LMG 5710 / VKM B-1787</strain>
        <plasmid evidence="3">pSOL1</plasmid>
    </source>
</reference>
<dbReference type="KEGG" id="cac:CA_P0133"/>
<dbReference type="GO" id="GO:0016787">
    <property type="term" value="F:hydrolase activity"/>
    <property type="evidence" value="ECO:0007669"/>
    <property type="project" value="UniProtKB-KW"/>
</dbReference>